<feature type="binding site" evidence="4">
    <location>
        <position position="349"/>
    </location>
    <ligand>
        <name>S-adenosyl-L-methionine</name>
        <dbReference type="ChEBI" id="CHEBI:59789"/>
    </ligand>
</feature>
<dbReference type="PROSITE" id="PS50926">
    <property type="entry name" value="TRAM"/>
    <property type="match status" value="1"/>
</dbReference>
<feature type="domain" description="TRAM" evidence="7">
    <location>
        <begin position="36"/>
        <end position="94"/>
    </location>
</feature>
<dbReference type="RefSeq" id="WP_230096695.1">
    <property type="nucleotide sequence ID" value="NZ_CAKKNS010000003.1"/>
</dbReference>
<dbReference type="Gene3D" id="2.40.50.1070">
    <property type="match status" value="1"/>
</dbReference>
<dbReference type="Pfam" id="PF05958">
    <property type="entry name" value="tRNA_U5-meth_tr"/>
    <property type="match status" value="1"/>
</dbReference>
<comment type="similarity">
    <text evidence="4">Belongs to the class I-like SAM-binding methyltransferase superfamily. RNA M5U methyltransferase family.</text>
</comment>
<keyword evidence="2 4" id="KW-0808">Transferase</keyword>
<dbReference type="EC" id="2.1.1.189" evidence="8"/>
<feature type="compositionally biased region" description="Basic residues" evidence="6">
    <location>
        <begin position="9"/>
        <end position="25"/>
    </location>
</feature>
<keyword evidence="3 4" id="KW-0949">S-adenosyl-L-methionine</keyword>
<dbReference type="Gene3D" id="3.40.50.150">
    <property type="entry name" value="Vaccinia Virus protein VP39"/>
    <property type="match status" value="1"/>
</dbReference>
<evidence type="ECO:0000256" key="6">
    <source>
        <dbReference type="SAM" id="MobiDB-lite"/>
    </source>
</evidence>
<dbReference type="InterPro" id="IPR030390">
    <property type="entry name" value="MeTrfase_TrmA_AS"/>
</dbReference>
<keyword evidence="9" id="KW-1185">Reference proteome</keyword>
<name>A0ABM8Z625_9LACO</name>
<dbReference type="GO" id="GO:0008168">
    <property type="term" value="F:methyltransferase activity"/>
    <property type="evidence" value="ECO:0007669"/>
    <property type="project" value="UniProtKB-KW"/>
</dbReference>
<feature type="region of interest" description="Disordered" evidence="6">
    <location>
        <begin position="1"/>
        <end position="36"/>
    </location>
</feature>
<proteinExistence type="inferred from homology"/>
<comment type="caution">
    <text evidence="8">The sequence shown here is derived from an EMBL/GenBank/DDBJ whole genome shotgun (WGS) entry which is preliminary data.</text>
</comment>
<dbReference type="NCBIfam" id="TIGR00479">
    <property type="entry name" value="rumA"/>
    <property type="match status" value="1"/>
</dbReference>
<dbReference type="EMBL" id="CAKKNS010000003">
    <property type="protein sequence ID" value="CAH0416655.1"/>
    <property type="molecule type" value="Genomic_DNA"/>
</dbReference>
<dbReference type="PROSITE" id="PS01231">
    <property type="entry name" value="TRMA_2"/>
    <property type="match status" value="1"/>
</dbReference>
<dbReference type="InterPro" id="IPR029063">
    <property type="entry name" value="SAM-dependent_MTases_sf"/>
</dbReference>
<evidence type="ECO:0000256" key="5">
    <source>
        <dbReference type="PROSITE-ProRule" id="PRU10015"/>
    </source>
</evidence>
<evidence type="ECO:0000259" key="7">
    <source>
        <dbReference type="PROSITE" id="PS50926"/>
    </source>
</evidence>
<organism evidence="8 9">
    <name type="scientific">Periweissella fabaria</name>
    <dbReference type="NCBI Taxonomy" id="546157"/>
    <lineage>
        <taxon>Bacteria</taxon>
        <taxon>Bacillati</taxon>
        <taxon>Bacillota</taxon>
        <taxon>Bacilli</taxon>
        <taxon>Lactobacillales</taxon>
        <taxon>Lactobacillaceae</taxon>
        <taxon>Periweissella</taxon>
    </lineage>
</organism>
<evidence type="ECO:0000256" key="1">
    <source>
        <dbReference type="ARBA" id="ARBA00022603"/>
    </source>
</evidence>
<evidence type="ECO:0000256" key="3">
    <source>
        <dbReference type="ARBA" id="ARBA00022691"/>
    </source>
</evidence>
<feature type="binding site" evidence="4">
    <location>
        <position position="418"/>
    </location>
    <ligand>
        <name>S-adenosyl-L-methionine</name>
        <dbReference type="ChEBI" id="CHEBI:59789"/>
    </ligand>
</feature>
<evidence type="ECO:0000256" key="4">
    <source>
        <dbReference type="PROSITE-ProRule" id="PRU01024"/>
    </source>
</evidence>
<dbReference type="PROSITE" id="PS51687">
    <property type="entry name" value="SAM_MT_RNA_M5U"/>
    <property type="match status" value="1"/>
</dbReference>
<dbReference type="PROSITE" id="PS01230">
    <property type="entry name" value="TRMA_1"/>
    <property type="match status" value="1"/>
</dbReference>
<gene>
    <name evidence="8" type="primary">rlmCD</name>
    <name evidence="8" type="ORF">WFA24289_00963</name>
</gene>
<evidence type="ECO:0000313" key="8">
    <source>
        <dbReference type="EMBL" id="CAH0416655.1"/>
    </source>
</evidence>
<dbReference type="SUPFAM" id="SSF53335">
    <property type="entry name" value="S-adenosyl-L-methionine-dependent methyltransferases"/>
    <property type="match status" value="1"/>
</dbReference>
<dbReference type="InterPro" id="IPR010280">
    <property type="entry name" value="U5_MeTrfase_fam"/>
</dbReference>
<feature type="binding site" evidence="4">
    <location>
        <position position="370"/>
    </location>
    <ligand>
        <name>S-adenosyl-L-methionine</name>
        <dbReference type="ChEBI" id="CHEBI:59789"/>
    </ligand>
</feature>
<dbReference type="Gene3D" id="2.40.50.140">
    <property type="entry name" value="Nucleic acid-binding proteins"/>
    <property type="match status" value="1"/>
</dbReference>
<accession>A0ABM8Z625</accession>
<protein>
    <submittedName>
        <fullName evidence="8">23S rRNA (Uracil-C(5))-methyltransferase RlmCD</fullName>
        <ecNumber evidence="8">2.1.1.189</ecNumber>
    </submittedName>
</protein>
<dbReference type="InterPro" id="IPR002792">
    <property type="entry name" value="TRAM_dom"/>
</dbReference>
<reference evidence="8 9" key="1">
    <citation type="submission" date="2021-11" db="EMBL/GenBank/DDBJ databases">
        <authorList>
            <person name="Depoorter E."/>
        </authorList>
    </citation>
    <scope>NUCLEOTIDE SEQUENCE [LARGE SCALE GENOMIC DNA]</scope>
    <source>
        <strain evidence="8 9">LMG 24289</strain>
    </source>
</reference>
<dbReference type="PANTHER" id="PTHR11061:SF45">
    <property type="match status" value="1"/>
</dbReference>
<evidence type="ECO:0000313" key="9">
    <source>
        <dbReference type="Proteomes" id="UP000789707"/>
    </source>
</evidence>
<feature type="binding site" evidence="4">
    <location>
        <position position="320"/>
    </location>
    <ligand>
        <name>S-adenosyl-L-methionine</name>
        <dbReference type="ChEBI" id="CHEBI:59789"/>
    </ligand>
</feature>
<feature type="active site" evidence="5">
    <location>
        <position position="445"/>
    </location>
</feature>
<dbReference type="PANTHER" id="PTHR11061">
    <property type="entry name" value="RNA M5U METHYLTRANSFERASE"/>
    <property type="match status" value="1"/>
</dbReference>
<dbReference type="Proteomes" id="UP000789707">
    <property type="component" value="Unassembled WGS sequence"/>
</dbReference>
<dbReference type="SUPFAM" id="SSF50249">
    <property type="entry name" value="Nucleic acid-binding proteins"/>
    <property type="match status" value="1"/>
</dbReference>
<dbReference type="Pfam" id="PF01938">
    <property type="entry name" value="TRAM"/>
    <property type="match status" value="1"/>
</dbReference>
<sequence>MTYSNNNKTNKRSTRPSRPPFKRRPQQPTQPTVEPTVEIGQRFPLTIKRLGINGEGIGYYKRKITFVPGALPDEVVIAEVTDIEPHYLVAKIHKVREFSPNRVTPRDQYAGLVGGFDLEHMDYQAQLDYKVDVIEQALEKFKPRGFNKFKLLPTIGMNNPYHYRNKAQFPVRMIDDRIAVGMFKIGTHDLVDLPDVATQHPATMKVMRGIRSILETLSIPIYDERSDSGILKSIIVRVSEYSGEVQVTFVTISKKFPQLRALLAAIHEKLPQVTSINQNINPDKTSLIWGAETVHLDGKKYITEQINGKFFELSPRAFLQLNPKQTARLYREALDALDLTSADRLVDAYSGIGTLGIAVADKVGEVRGMDTVPEAIADANRNTKLNGITNAEYFVGEAEYLIPNWVAEGWIPDAIIVDPPRTGLDEQLRTTILDVKPKKFVYISCNPSTLARDLVDLVKVYNVEYIQSIDMFPQTARVEAIVKFTRKD</sequence>
<keyword evidence="1 4" id="KW-0489">Methyltransferase</keyword>
<feature type="active site" description="Nucleophile" evidence="4">
    <location>
        <position position="445"/>
    </location>
</feature>
<dbReference type="InterPro" id="IPR012340">
    <property type="entry name" value="NA-bd_OB-fold"/>
</dbReference>
<feature type="compositionally biased region" description="Low complexity" evidence="6">
    <location>
        <begin position="26"/>
        <end position="36"/>
    </location>
</feature>
<evidence type="ECO:0000256" key="2">
    <source>
        <dbReference type="ARBA" id="ARBA00022679"/>
    </source>
</evidence>
<dbReference type="GO" id="GO:0032259">
    <property type="term" value="P:methylation"/>
    <property type="evidence" value="ECO:0007669"/>
    <property type="project" value="UniProtKB-KW"/>
</dbReference>
<dbReference type="InterPro" id="IPR030391">
    <property type="entry name" value="MeTrfase_TrmA_CS"/>
</dbReference>